<sequence>MTLITVEVVGYTYRPCGPFPCDTERSCGLETCFQKEKLSYAFPALADALKEKYGDTVSVELVALDKEIPNRIKELVRVEHPPLPIILVNGKLVPVGAVSVPRISECIDSLL</sequence>
<protein>
    <submittedName>
        <fullName evidence="1">Uncharacterized protein</fullName>
    </submittedName>
</protein>
<dbReference type="AlphaFoldDB" id="A0AAE4SBH1"/>
<reference evidence="1" key="1">
    <citation type="submission" date="2023-06" db="EMBL/GenBank/DDBJ databases">
        <title>Genome sequence of Methancorpusculaceae sp. Ag1.</title>
        <authorList>
            <person name="Protasov E."/>
            <person name="Platt K."/>
            <person name="Poehlein A."/>
            <person name="Daniel R."/>
            <person name="Brune A."/>
        </authorList>
    </citation>
    <scope>NUCLEOTIDE SEQUENCE</scope>
    <source>
        <strain evidence="1">Ag1</strain>
    </source>
</reference>
<gene>
    <name evidence="1" type="ORF">McpAg1_07250</name>
</gene>
<organism evidence="1 2">
    <name type="scientific">Methanorbis furvi</name>
    <dbReference type="NCBI Taxonomy" id="3028299"/>
    <lineage>
        <taxon>Archaea</taxon>
        <taxon>Methanobacteriati</taxon>
        <taxon>Methanobacteriota</taxon>
        <taxon>Stenosarchaea group</taxon>
        <taxon>Methanomicrobia</taxon>
        <taxon>Methanomicrobiales</taxon>
        <taxon>Methanocorpusculaceae</taxon>
        <taxon>Methanorbis</taxon>
    </lineage>
</organism>
<keyword evidence="2" id="KW-1185">Reference proteome</keyword>
<name>A0AAE4SBH1_9EURY</name>
<evidence type="ECO:0000313" key="1">
    <source>
        <dbReference type="EMBL" id="MDV0441530.1"/>
    </source>
</evidence>
<dbReference type="EMBL" id="JAWDKA010000003">
    <property type="protein sequence ID" value="MDV0441530.1"/>
    <property type="molecule type" value="Genomic_DNA"/>
</dbReference>
<evidence type="ECO:0000313" key="2">
    <source>
        <dbReference type="Proteomes" id="UP001273136"/>
    </source>
</evidence>
<dbReference type="RefSeq" id="WP_338093929.1">
    <property type="nucleotide sequence ID" value="NZ_JAWDKA010000003.1"/>
</dbReference>
<accession>A0AAE4SBH1</accession>
<proteinExistence type="predicted"/>
<comment type="caution">
    <text evidence="1">The sequence shown here is derived from an EMBL/GenBank/DDBJ whole genome shotgun (WGS) entry which is preliminary data.</text>
</comment>
<dbReference type="Proteomes" id="UP001273136">
    <property type="component" value="Unassembled WGS sequence"/>
</dbReference>